<accession>A0A5C5Y3L0</accession>
<comment type="caution">
    <text evidence="1">The sequence shown here is derived from an EMBL/GenBank/DDBJ whole genome shotgun (WGS) entry which is preliminary data.</text>
</comment>
<evidence type="ECO:0000313" key="2">
    <source>
        <dbReference type="Proteomes" id="UP000317238"/>
    </source>
</evidence>
<organism evidence="1 2">
    <name type="scientific">Crateriforma conspicua</name>
    <dbReference type="NCBI Taxonomy" id="2527996"/>
    <lineage>
        <taxon>Bacteria</taxon>
        <taxon>Pseudomonadati</taxon>
        <taxon>Planctomycetota</taxon>
        <taxon>Planctomycetia</taxon>
        <taxon>Planctomycetales</taxon>
        <taxon>Planctomycetaceae</taxon>
        <taxon>Crateriforma</taxon>
    </lineage>
</organism>
<keyword evidence="2" id="KW-1185">Reference proteome</keyword>
<dbReference type="OrthoDB" id="261764at2"/>
<dbReference type="RefSeq" id="WP_146439055.1">
    <property type="nucleotide sequence ID" value="NZ_SJPL01000001.1"/>
</dbReference>
<gene>
    <name evidence="1" type="ORF">Pan14r_21150</name>
</gene>
<name>A0A5C5Y3L0_9PLAN</name>
<reference evidence="1 2" key="1">
    <citation type="submission" date="2019-02" db="EMBL/GenBank/DDBJ databases">
        <title>Deep-cultivation of Planctomycetes and their phenomic and genomic characterization uncovers novel biology.</title>
        <authorList>
            <person name="Wiegand S."/>
            <person name="Jogler M."/>
            <person name="Boedeker C."/>
            <person name="Pinto D."/>
            <person name="Vollmers J."/>
            <person name="Rivas-Marin E."/>
            <person name="Kohn T."/>
            <person name="Peeters S.H."/>
            <person name="Heuer A."/>
            <person name="Rast P."/>
            <person name="Oberbeckmann S."/>
            <person name="Bunk B."/>
            <person name="Jeske O."/>
            <person name="Meyerdierks A."/>
            <person name="Storesund J.E."/>
            <person name="Kallscheuer N."/>
            <person name="Luecker S."/>
            <person name="Lage O.M."/>
            <person name="Pohl T."/>
            <person name="Merkel B.J."/>
            <person name="Hornburger P."/>
            <person name="Mueller R.-W."/>
            <person name="Bruemmer F."/>
            <person name="Labrenz M."/>
            <person name="Spormann A.M."/>
            <person name="Op Den Camp H."/>
            <person name="Overmann J."/>
            <person name="Amann R."/>
            <person name="Jetten M.S.M."/>
            <person name="Mascher T."/>
            <person name="Medema M.H."/>
            <person name="Devos D.P."/>
            <person name="Kaster A.-K."/>
            <person name="Ovreas L."/>
            <person name="Rohde M."/>
            <person name="Galperin M.Y."/>
            <person name="Jogler C."/>
        </authorList>
    </citation>
    <scope>NUCLEOTIDE SEQUENCE [LARGE SCALE GENOMIC DNA]</scope>
    <source>
        <strain evidence="1 2">Pan14r</strain>
    </source>
</reference>
<dbReference type="Proteomes" id="UP000317238">
    <property type="component" value="Unassembled WGS sequence"/>
</dbReference>
<protein>
    <submittedName>
        <fullName evidence="1">Uncharacterized protein</fullName>
    </submittedName>
</protein>
<dbReference type="EMBL" id="SJPL01000001">
    <property type="protein sequence ID" value="TWT69820.1"/>
    <property type="molecule type" value="Genomic_DNA"/>
</dbReference>
<sequence length="214" mass="23901">MRISLRELIGIVTIAGLLIGLTTSTWKLRRLKDEVGRLREEVGDLGQTEADEIAAVRLTSDQPLTYRFRVRVPETAGAAYRIAYSTWWPQSQTRPEWFAATPVPPGDSVVVMSIGRDVRDDRWKISTLVRNPQQTRRVATVLPETHVNVFRGSHDVVRTGIGRGVLAKPVGRSIRILEDRWLVGEGSLMLYGDSGPDEDQIGVYAELQLDDGPL</sequence>
<evidence type="ECO:0000313" key="1">
    <source>
        <dbReference type="EMBL" id="TWT69820.1"/>
    </source>
</evidence>
<proteinExistence type="predicted"/>
<dbReference type="AlphaFoldDB" id="A0A5C5Y3L0"/>